<sequence>MRPCPNIQWFCAESLCGESASIPYFLVLWQPFDRGYAIAIAIFTEIDRGFP</sequence>
<protein>
    <submittedName>
        <fullName evidence="1">Uncharacterized protein</fullName>
    </submittedName>
</protein>
<proteinExistence type="predicted"/>
<dbReference type="RefSeq" id="WP_194028486.1">
    <property type="nucleotide sequence ID" value="NZ_JADEWZ010000006.1"/>
</dbReference>
<evidence type="ECO:0000313" key="2">
    <source>
        <dbReference type="Proteomes" id="UP000654482"/>
    </source>
</evidence>
<reference evidence="1" key="1">
    <citation type="submission" date="2020-10" db="EMBL/GenBank/DDBJ databases">
        <authorList>
            <person name="Castelo-Branco R."/>
            <person name="Eusebio N."/>
            <person name="Adriana R."/>
            <person name="Vieira A."/>
            <person name="Brugerolle De Fraissinette N."/>
            <person name="Rezende De Castro R."/>
            <person name="Schneider M.P."/>
            <person name="Vasconcelos V."/>
            <person name="Leao P.N."/>
        </authorList>
    </citation>
    <scope>NUCLEOTIDE SEQUENCE</scope>
    <source>
        <strain evidence="1">LEGE 07157</strain>
    </source>
</reference>
<dbReference type="Proteomes" id="UP000654482">
    <property type="component" value="Unassembled WGS sequence"/>
</dbReference>
<dbReference type="EMBL" id="JADEWZ010000006">
    <property type="protein sequence ID" value="MBE9115398.1"/>
    <property type="molecule type" value="Genomic_DNA"/>
</dbReference>
<dbReference type="AlphaFoldDB" id="A0A8J7AP78"/>
<keyword evidence="2" id="KW-1185">Reference proteome</keyword>
<comment type="caution">
    <text evidence="1">The sequence shown here is derived from an EMBL/GenBank/DDBJ whole genome shotgun (WGS) entry which is preliminary data.</text>
</comment>
<accession>A0A8J7AP78</accession>
<evidence type="ECO:0000313" key="1">
    <source>
        <dbReference type="EMBL" id="MBE9115398.1"/>
    </source>
</evidence>
<organism evidence="1 2">
    <name type="scientific">Lusitaniella coriacea LEGE 07157</name>
    <dbReference type="NCBI Taxonomy" id="945747"/>
    <lineage>
        <taxon>Bacteria</taxon>
        <taxon>Bacillati</taxon>
        <taxon>Cyanobacteriota</taxon>
        <taxon>Cyanophyceae</taxon>
        <taxon>Spirulinales</taxon>
        <taxon>Lusitaniellaceae</taxon>
        <taxon>Lusitaniella</taxon>
    </lineage>
</organism>
<gene>
    <name evidence="1" type="ORF">IQ249_05740</name>
</gene>
<name>A0A8J7AP78_9CYAN</name>